<proteinExistence type="predicted"/>
<protein>
    <submittedName>
        <fullName evidence="1">Uncharacterized protein</fullName>
    </submittedName>
</protein>
<dbReference type="Proteomes" id="UP000031668">
    <property type="component" value="Unassembled WGS sequence"/>
</dbReference>
<gene>
    <name evidence="1" type="ORF">RF11_02703</name>
</gene>
<name>A0A0C2J847_THEKT</name>
<sequence>MHRIQPVIRRGLHMLKFKIVGKFRWCGISKSALYTLENKEYLNLDIICVQALYARFNQSVKSIMKEMLMGTLNSKVSYHRYHAIIKGKLQGRVIGLSCNELERRISLNKINYT</sequence>
<evidence type="ECO:0000313" key="2">
    <source>
        <dbReference type="Proteomes" id="UP000031668"/>
    </source>
</evidence>
<accession>A0A0C2J847</accession>
<reference evidence="1 2" key="1">
    <citation type="journal article" date="2014" name="Genome Biol. Evol.">
        <title>The genome of the myxosporean Thelohanellus kitauei shows adaptations to nutrient acquisition within its fish host.</title>
        <authorList>
            <person name="Yang Y."/>
            <person name="Xiong J."/>
            <person name="Zhou Z."/>
            <person name="Huo F."/>
            <person name="Miao W."/>
            <person name="Ran C."/>
            <person name="Liu Y."/>
            <person name="Zhang J."/>
            <person name="Feng J."/>
            <person name="Wang M."/>
            <person name="Wang M."/>
            <person name="Wang L."/>
            <person name="Yao B."/>
        </authorList>
    </citation>
    <scope>NUCLEOTIDE SEQUENCE [LARGE SCALE GENOMIC DNA]</scope>
    <source>
        <strain evidence="1">Wuqing</strain>
    </source>
</reference>
<dbReference type="EMBL" id="JWZT01003910">
    <property type="protein sequence ID" value="KII65283.1"/>
    <property type="molecule type" value="Genomic_DNA"/>
</dbReference>
<dbReference type="AlphaFoldDB" id="A0A0C2J847"/>
<organism evidence="1 2">
    <name type="scientific">Thelohanellus kitauei</name>
    <name type="common">Myxosporean</name>
    <dbReference type="NCBI Taxonomy" id="669202"/>
    <lineage>
        <taxon>Eukaryota</taxon>
        <taxon>Metazoa</taxon>
        <taxon>Cnidaria</taxon>
        <taxon>Myxozoa</taxon>
        <taxon>Myxosporea</taxon>
        <taxon>Bivalvulida</taxon>
        <taxon>Platysporina</taxon>
        <taxon>Myxobolidae</taxon>
        <taxon>Thelohanellus</taxon>
    </lineage>
</organism>
<comment type="caution">
    <text evidence="1">The sequence shown here is derived from an EMBL/GenBank/DDBJ whole genome shotgun (WGS) entry which is preliminary data.</text>
</comment>
<evidence type="ECO:0000313" key="1">
    <source>
        <dbReference type="EMBL" id="KII65283.1"/>
    </source>
</evidence>
<keyword evidence="2" id="KW-1185">Reference proteome</keyword>